<feature type="transmembrane region" description="Helical" evidence="2">
    <location>
        <begin position="382"/>
        <end position="404"/>
    </location>
</feature>
<dbReference type="AlphaFoldDB" id="D2VLN0"/>
<evidence type="ECO:0000313" key="4">
    <source>
        <dbReference type="Proteomes" id="UP000006671"/>
    </source>
</evidence>
<dbReference type="InParanoid" id="D2VLN0"/>
<dbReference type="GeneID" id="8851899"/>
<reference evidence="3 4" key="1">
    <citation type="journal article" date="2010" name="Cell">
        <title>The genome of Naegleria gruberi illuminates early eukaryotic versatility.</title>
        <authorList>
            <person name="Fritz-Laylin L.K."/>
            <person name="Prochnik S.E."/>
            <person name="Ginger M.L."/>
            <person name="Dacks J.B."/>
            <person name="Carpenter M.L."/>
            <person name="Field M.C."/>
            <person name="Kuo A."/>
            <person name="Paredez A."/>
            <person name="Chapman J."/>
            <person name="Pham J."/>
            <person name="Shu S."/>
            <person name="Neupane R."/>
            <person name="Cipriano M."/>
            <person name="Mancuso J."/>
            <person name="Tu H."/>
            <person name="Salamov A."/>
            <person name="Lindquist E."/>
            <person name="Shapiro H."/>
            <person name="Lucas S."/>
            <person name="Grigoriev I.V."/>
            <person name="Cande W.Z."/>
            <person name="Fulton C."/>
            <person name="Rokhsar D.S."/>
            <person name="Dawson S.C."/>
        </authorList>
    </citation>
    <scope>NUCLEOTIDE SEQUENCE [LARGE SCALE GENOMIC DNA]</scope>
    <source>
        <strain evidence="3 4">NEG-M</strain>
    </source>
</reference>
<dbReference type="KEGG" id="ngr:NAEGRDRAFT_50581"/>
<dbReference type="VEuPathDB" id="AmoebaDB:NAEGRDRAFT_50581"/>
<feature type="compositionally biased region" description="Basic and acidic residues" evidence="1">
    <location>
        <begin position="481"/>
        <end position="504"/>
    </location>
</feature>
<gene>
    <name evidence="3" type="ORF">NAEGRDRAFT_50581</name>
</gene>
<proteinExistence type="predicted"/>
<keyword evidence="2" id="KW-0472">Membrane</keyword>
<keyword evidence="4" id="KW-1185">Reference proteome</keyword>
<name>D2VLN0_NAEGR</name>
<dbReference type="RefSeq" id="XP_002675079.1">
    <property type="nucleotide sequence ID" value="XM_002675033.1"/>
</dbReference>
<evidence type="ECO:0000256" key="1">
    <source>
        <dbReference type="SAM" id="MobiDB-lite"/>
    </source>
</evidence>
<feature type="compositionally biased region" description="Low complexity" evidence="1">
    <location>
        <begin position="508"/>
        <end position="520"/>
    </location>
</feature>
<dbReference type="OMA" id="RTINCPL"/>
<accession>D2VLN0</accession>
<feature type="region of interest" description="Disordered" evidence="1">
    <location>
        <begin position="478"/>
        <end position="520"/>
    </location>
</feature>
<dbReference type="EMBL" id="GG738880">
    <property type="protein sequence ID" value="EFC42335.1"/>
    <property type="molecule type" value="Genomic_DNA"/>
</dbReference>
<keyword evidence="2" id="KW-1133">Transmembrane helix</keyword>
<sequence>MTKVTPVTTTTTDKRQNYGANDSVSDIFQEEEEEENAQLIQSKTQPKRTINCPLRLFLMTTLSILIIVCAITVYLAVFVGMYSSVDELTNKMIQTVQGQVTNYIDRFLGELKMSSKLAAGHYNNGLVAKKDYRQYLYQGFNNSGVFVGYFLQVNNHSERFSYVIINGNFLYTYQDNGFPGLIRDRVNISTAQVIKYNFTVSSAPQNLETTEFYTSAISESNSLGVEGVFGKPFYVVGGAISLPYATKLYSTMYPVKSLIGICRATIPLYLLSEYLSGVKVFQKGYVILTELNSTIAVAGSIKTTTDDGSNNLSIFNLTQNNAGQLMNDISINFRGLDNIPSKFSIYSIDTKYIVSVSNYKFDNVWRMFIIAYDEDVSLTTNLSIGISIGVSILIIIIGMVYSLILSKMITRTVNYLEEQLMFVKVFDLEKVTLSSSIFKEMNQIIDNLHTTVLWLKQVKPFIPATVFYHIQSQNDENLAEDNEKAQDSNKQTIHDKNGDSKNIDVRGSSSLDSKTKSSSLSLNKDANSLFKMGLSRKTCAILHITFNKFELQTTHSDISVTLSKVSTMIRNIANIHQAHFQINSSEDIIIVIDQKSNKKHPSEIALECALKITNIIHSTNNLLKENDLNGLDFFIGISTSDNSHVGNIGSNSFRFFSFISNSRKIAMNLAILASSLGVRILLDEETFNNTKQKFITKPVDRILLEGSIHSSQTSNIANVYELVKEKAVAQDEWLYELDNLNSNKELESLNGVFSIFKEIPQEKIIPELDSNLALINSYLEKSPNDVAVSNLLNILEYYKHVCGGDGFGEVLTRIRNYCKKVNYQITTMQ</sequence>
<protein>
    <submittedName>
        <fullName evidence="3">Predicted protein</fullName>
    </submittedName>
</protein>
<feature type="transmembrane region" description="Helical" evidence="2">
    <location>
        <begin position="56"/>
        <end position="82"/>
    </location>
</feature>
<organism evidence="4">
    <name type="scientific">Naegleria gruberi</name>
    <name type="common">Amoeba</name>
    <dbReference type="NCBI Taxonomy" id="5762"/>
    <lineage>
        <taxon>Eukaryota</taxon>
        <taxon>Discoba</taxon>
        <taxon>Heterolobosea</taxon>
        <taxon>Tetramitia</taxon>
        <taxon>Eutetramitia</taxon>
        <taxon>Vahlkampfiidae</taxon>
        <taxon>Naegleria</taxon>
    </lineage>
</organism>
<dbReference type="InterPro" id="IPR029787">
    <property type="entry name" value="Nucleotide_cyclase"/>
</dbReference>
<evidence type="ECO:0000313" key="3">
    <source>
        <dbReference type="EMBL" id="EFC42335.1"/>
    </source>
</evidence>
<dbReference type="Gene3D" id="3.30.70.1230">
    <property type="entry name" value="Nucleotide cyclase"/>
    <property type="match status" value="1"/>
</dbReference>
<dbReference type="Proteomes" id="UP000006671">
    <property type="component" value="Unassembled WGS sequence"/>
</dbReference>
<evidence type="ECO:0000256" key="2">
    <source>
        <dbReference type="SAM" id="Phobius"/>
    </source>
</evidence>
<keyword evidence="2" id="KW-0812">Transmembrane</keyword>